<dbReference type="InterPro" id="IPR003097">
    <property type="entry name" value="CysJ-like_FAD-binding"/>
</dbReference>
<organism evidence="6 7">
    <name type="scientific">Septoria linicola</name>
    <dbReference type="NCBI Taxonomy" id="215465"/>
    <lineage>
        <taxon>Eukaryota</taxon>
        <taxon>Fungi</taxon>
        <taxon>Dikarya</taxon>
        <taxon>Ascomycota</taxon>
        <taxon>Pezizomycotina</taxon>
        <taxon>Dothideomycetes</taxon>
        <taxon>Dothideomycetidae</taxon>
        <taxon>Mycosphaerellales</taxon>
        <taxon>Mycosphaerellaceae</taxon>
        <taxon>Septoria</taxon>
    </lineage>
</organism>
<proteinExistence type="predicted"/>
<keyword evidence="4" id="KW-0560">Oxidoreductase</keyword>
<feature type="domain" description="FAD-binding FR-type" evidence="5">
    <location>
        <begin position="71"/>
        <end position="271"/>
    </location>
</feature>
<dbReference type="GO" id="GO:0005829">
    <property type="term" value="C:cytosol"/>
    <property type="evidence" value="ECO:0007669"/>
    <property type="project" value="TreeGrafter"/>
</dbReference>
<reference evidence="6" key="1">
    <citation type="submission" date="2022-06" db="EMBL/GenBank/DDBJ databases">
        <title>Complete genome sequences of two strains of the flax pathogen Septoria linicola.</title>
        <authorList>
            <person name="Lapalu N."/>
            <person name="Simon A."/>
            <person name="Demenou B."/>
            <person name="Paumier D."/>
            <person name="Guillot M.-P."/>
            <person name="Gout L."/>
            <person name="Valade R."/>
        </authorList>
    </citation>
    <scope>NUCLEOTIDE SEQUENCE</scope>
    <source>
        <strain evidence="6">SE15195</strain>
    </source>
</reference>
<evidence type="ECO:0000256" key="1">
    <source>
        <dbReference type="ARBA" id="ARBA00001974"/>
    </source>
</evidence>
<keyword evidence="3" id="KW-0274">FAD</keyword>
<dbReference type="InterPro" id="IPR017938">
    <property type="entry name" value="Riboflavin_synthase-like_b-brl"/>
</dbReference>
<dbReference type="InterPro" id="IPR001709">
    <property type="entry name" value="Flavoprot_Pyr_Nucl_cyt_Rdtase"/>
</dbReference>
<dbReference type="SUPFAM" id="SSF63380">
    <property type="entry name" value="Riboflavin synthase domain-like"/>
    <property type="match status" value="1"/>
</dbReference>
<evidence type="ECO:0000256" key="2">
    <source>
        <dbReference type="ARBA" id="ARBA00022630"/>
    </source>
</evidence>
<dbReference type="InterPro" id="IPR023173">
    <property type="entry name" value="NADPH_Cyt_P450_Rdtase_alpha"/>
</dbReference>
<evidence type="ECO:0000259" key="5">
    <source>
        <dbReference type="PROSITE" id="PS51384"/>
    </source>
</evidence>
<keyword evidence="2" id="KW-0285">Flavoprotein</keyword>
<dbReference type="Gene3D" id="1.20.990.10">
    <property type="entry name" value="NADPH-cytochrome p450 Reductase, Chain A, domain 3"/>
    <property type="match status" value="1"/>
</dbReference>
<comment type="cofactor">
    <cofactor evidence="1">
        <name>FAD</name>
        <dbReference type="ChEBI" id="CHEBI:57692"/>
    </cofactor>
</comment>
<protein>
    <submittedName>
        <fullName evidence="6">Oxidoreductase FAD/NAD(P)-binding, FAD-binding domain, ferredoxin reductase-type</fullName>
    </submittedName>
</protein>
<evidence type="ECO:0000313" key="6">
    <source>
        <dbReference type="EMBL" id="USW50983.1"/>
    </source>
</evidence>
<dbReference type="GO" id="GO:0003958">
    <property type="term" value="F:NADPH-hemoprotein reductase activity"/>
    <property type="evidence" value="ECO:0007669"/>
    <property type="project" value="TreeGrafter"/>
</dbReference>
<dbReference type="PROSITE" id="PS51384">
    <property type="entry name" value="FAD_FR"/>
    <property type="match status" value="1"/>
</dbReference>
<evidence type="ECO:0000256" key="4">
    <source>
        <dbReference type="ARBA" id="ARBA00023002"/>
    </source>
</evidence>
<name>A0A9Q9ARS5_9PEZI</name>
<dbReference type="Pfam" id="PF00175">
    <property type="entry name" value="NAD_binding_1"/>
    <property type="match status" value="1"/>
</dbReference>
<dbReference type="Proteomes" id="UP001056384">
    <property type="component" value="Chromosome 3"/>
</dbReference>
<dbReference type="GO" id="GO:0050660">
    <property type="term" value="F:flavin adenine dinucleotide binding"/>
    <property type="evidence" value="ECO:0007669"/>
    <property type="project" value="TreeGrafter"/>
</dbReference>
<gene>
    <name evidence="6" type="ORF">Slin15195_G043020</name>
</gene>
<dbReference type="SUPFAM" id="SSF52343">
    <property type="entry name" value="Ferredoxin reductase-like, C-terminal NADP-linked domain"/>
    <property type="match status" value="1"/>
</dbReference>
<dbReference type="GO" id="GO:0010181">
    <property type="term" value="F:FMN binding"/>
    <property type="evidence" value="ECO:0007669"/>
    <property type="project" value="TreeGrafter"/>
</dbReference>
<dbReference type="Gene3D" id="3.40.50.80">
    <property type="entry name" value="Nucleotide-binding domain of ferredoxin-NADP reductase (FNR) module"/>
    <property type="match status" value="1"/>
</dbReference>
<dbReference type="OrthoDB" id="3633599at2759"/>
<dbReference type="AlphaFoldDB" id="A0A9Q9ARS5"/>
<evidence type="ECO:0000313" key="7">
    <source>
        <dbReference type="Proteomes" id="UP001056384"/>
    </source>
</evidence>
<keyword evidence="7" id="KW-1185">Reference proteome</keyword>
<dbReference type="Gene3D" id="2.40.30.10">
    <property type="entry name" value="Translation factors"/>
    <property type="match status" value="2"/>
</dbReference>
<evidence type="ECO:0000256" key="3">
    <source>
        <dbReference type="ARBA" id="ARBA00022827"/>
    </source>
</evidence>
<dbReference type="PRINTS" id="PR00371">
    <property type="entry name" value="FPNCR"/>
</dbReference>
<dbReference type="InterPro" id="IPR039261">
    <property type="entry name" value="FNR_nucleotide-bd"/>
</dbReference>
<sequence length="405" mass="45513">MSEKRQTEEHYLEWKVKVFGLLKEHMQYEEHDPVYEPSIPVEQDSSLEPIDLHQGDPYVQDRSRKADRLVSPVHTLPVKATRELLGIVKDRNCVHMEVDLQEYPGLKYKTGDHLGALLSSYLEICSAVSTETIAALIQFAPNESAKTHLTRLSSDKAAYDELSSAAYLNFGRLLRHAAPEEGAWNGLPLAFIVEALPAMQPRYYSISSSSVTHARQIAITAIVSDKRVAGDAVVPGLCTNHLLGAQRAHLAESSHETRINAHVRKSTFKLPAVQPHPTIMVAAGTGIAPFRAFIQERARLSKMGRPIGRTILLFGCRNEYEDYLYKDELREWEKIPELQLSVITAFSRPSAGDKIYVQQRVQEKADEVCDLVYEKEELLHLRIGCHGKRCLEGARARVASPTRLE</sequence>
<dbReference type="InterPro" id="IPR001433">
    <property type="entry name" value="OxRdtase_FAD/NAD-bd"/>
</dbReference>
<dbReference type="PANTHER" id="PTHR19384">
    <property type="entry name" value="NITRIC OXIDE SYNTHASE-RELATED"/>
    <property type="match status" value="1"/>
</dbReference>
<dbReference type="Pfam" id="PF00667">
    <property type="entry name" value="FAD_binding_1"/>
    <property type="match status" value="1"/>
</dbReference>
<dbReference type="PANTHER" id="PTHR19384:SF108">
    <property type="entry name" value="NADPH--CYTOCHROME P450 REDUCTASE"/>
    <property type="match status" value="1"/>
</dbReference>
<accession>A0A9Q9ARS5</accession>
<dbReference type="InterPro" id="IPR017927">
    <property type="entry name" value="FAD-bd_FR_type"/>
</dbReference>
<dbReference type="EMBL" id="CP099420">
    <property type="protein sequence ID" value="USW50983.1"/>
    <property type="molecule type" value="Genomic_DNA"/>
</dbReference>